<dbReference type="AlphaFoldDB" id="A0A4Z2IFI1"/>
<evidence type="ECO:0000313" key="3">
    <source>
        <dbReference type="Proteomes" id="UP000314294"/>
    </source>
</evidence>
<keyword evidence="3" id="KW-1185">Reference proteome</keyword>
<proteinExistence type="predicted"/>
<feature type="region of interest" description="Disordered" evidence="1">
    <location>
        <begin position="1"/>
        <end position="21"/>
    </location>
</feature>
<name>A0A4Z2IFI1_9TELE</name>
<organism evidence="2 3">
    <name type="scientific">Liparis tanakae</name>
    <name type="common">Tanaka's snailfish</name>
    <dbReference type="NCBI Taxonomy" id="230148"/>
    <lineage>
        <taxon>Eukaryota</taxon>
        <taxon>Metazoa</taxon>
        <taxon>Chordata</taxon>
        <taxon>Craniata</taxon>
        <taxon>Vertebrata</taxon>
        <taxon>Euteleostomi</taxon>
        <taxon>Actinopterygii</taxon>
        <taxon>Neopterygii</taxon>
        <taxon>Teleostei</taxon>
        <taxon>Neoteleostei</taxon>
        <taxon>Acanthomorphata</taxon>
        <taxon>Eupercaria</taxon>
        <taxon>Perciformes</taxon>
        <taxon>Cottioidei</taxon>
        <taxon>Cottales</taxon>
        <taxon>Liparidae</taxon>
        <taxon>Liparis</taxon>
    </lineage>
</organism>
<evidence type="ECO:0000313" key="2">
    <source>
        <dbReference type="EMBL" id="TNN76174.1"/>
    </source>
</evidence>
<gene>
    <name evidence="2" type="ORF">EYF80_013705</name>
</gene>
<reference evidence="2 3" key="1">
    <citation type="submission" date="2019-03" db="EMBL/GenBank/DDBJ databases">
        <title>First draft genome of Liparis tanakae, snailfish: a comprehensive survey of snailfish specific genes.</title>
        <authorList>
            <person name="Kim W."/>
            <person name="Song I."/>
            <person name="Jeong J.-H."/>
            <person name="Kim D."/>
            <person name="Kim S."/>
            <person name="Ryu S."/>
            <person name="Song J.Y."/>
            <person name="Lee S.K."/>
        </authorList>
    </citation>
    <scope>NUCLEOTIDE SEQUENCE [LARGE SCALE GENOMIC DNA]</scope>
    <source>
        <tissue evidence="2">Muscle</tissue>
    </source>
</reference>
<comment type="caution">
    <text evidence="2">The sequence shown here is derived from an EMBL/GenBank/DDBJ whole genome shotgun (WGS) entry which is preliminary data.</text>
</comment>
<dbReference type="EMBL" id="SRLO01000096">
    <property type="protein sequence ID" value="TNN76174.1"/>
    <property type="molecule type" value="Genomic_DNA"/>
</dbReference>
<protein>
    <submittedName>
        <fullName evidence="2">Uncharacterized protein</fullName>
    </submittedName>
</protein>
<evidence type="ECO:0000256" key="1">
    <source>
        <dbReference type="SAM" id="MobiDB-lite"/>
    </source>
</evidence>
<accession>A0A4Z2IFI1</accession>
<feature type="compositionally biased region" description="Pro residues" evidence="1">
    <location>
        <begin position="72"/>
        <end position="82"/>
    </location>
</feature>
<dbReference type="Proteomes" id="UP000314294">
    <property type="component" value="Unassembled WGS sequence"/>
</dbReference>
<feature type="region of interest" description="Disordered" evidence="1">
    <location>
        <begin position="55"/>
        <end position="116"/>
    </location>
</feature>
<sequence length="116" mass="11955">MHKGSSITGMVVADGGGEGAGEADVQLELDVVPQADVMLRDKNLWKAGELSVKMTDGKPIEARGVPGQESLPLPPPPPPPSWPELQLLPAPPPPSDAALPPSSPAPHDSSCGHFDS</sequence>